<dbReference type="InterPro" id="IPR008271">
    <property type="entry name" value="Ser/Thr_kinase_AS"/>
</dbReference>
<evidence type="ECO:0000256" key="13">
    <source>
        <dbReference type="ARBA" id="ARBA00048679"/>
    </source>
</evidence>
<reference evidence="15" key="1">
    <citation type="submission" date="2023-02" db="EMBL/GenBank/DDBJ databases">
        <title>Genome of toxic invasive species Heracleum sosnowskyi carries increased number of genes despite the absence of recent whole-genome duplications.</title>
        <authorList>
            <person name="Schelkunov M."/>
            <person name="Shtratnikova V."/>
            <person name="Makarenko M."/>
            <person name="Klepikova A."/>
            <person name="Omelchenko D."/>
            <person name="Novikova G."/>
            <person name="Obukhova E."/>
            <person name="Bogdanov V."/>
            <person name="Penin A."/>
            <person name="Logacheva M."/>
        </authorList>
    </citation>
    <scope>NUCLEOTIDE SEQUENCE</scope>
    <source>
        <strain evidence="15">Hsosn_3</strain>
        <tissue evidence="15">Leaf</tissue>
    </source>
</reference>
<dbReference type="EC" id="2.7.11.1" evidence="2"/>
<protein>
    <recommendedName>
        <fullName evidence="2">non-specific serine/threonine protein kinase</fullName>
        <ecNumber evidence="2">2.7.11.1</ecNumber>
    </recommendedName>
</protein>
<dbReference type="InterPro" id="IPR036426">
    <property type="entry name" value="Bulb-type_lectin_dom_sf"/>
</dbReference>
<dbReference type="EMBL" id="JAUIZM010000008">
    <property type="protein sequence ID" value="KAK1368293.1"/>
    <property type="molecule type" value="Genomic_DNA"/>
</dbReference>
<keyword evidence="3" id="KW-1003">Cell membrane</keyword>
<dbReference type="InterPro" id="IPR001480">
    <property type="entry name" value="Bulb-type_lectin_dom"/>
</dbReference>
<keyword evidence="10" id="KW-1015">Disulfide bond</keyword>
<keyword evidence="7" id="KW-0547">Nucleotide-binding</keyword>
<proteinExistence type="predicted"/>
<dbReference type="PROSITE" id="PS00108">
    <property type="entry name" value="PROTEIN_KINASE_ST"/>
    <property type="match status" value="1"/>
</dbReference>
<dbReference type="InterPro" id="IPR001245">
    <property type="entry name" value="Ser-Thr/Tyr_kinase_cat_dom"/>
</dbReference>
<evidence type="ECO:0000256" key="9">
    <source>
        <dbReference type="ARBA" id="ARBA00022840"/>
    </source>
</evidence>
<dbReference type="SMART" id="SM00220">
    <property type="entry name" value="S_TKc"/>
    <property type="match status" value="1"/>
</dbReference>
<dbReference type="GO" id="GO:0005886">
    <property type="term" value="C:plasma membrane"/>
    <property type="evidence" value="ECO:0007669"/>
    <property type="project" value="UniProtKB-SubCell"/>
</dbReference>
<keyword evidence="8" id="KW-0418">Kinase</keyword>
<evidence type="ECO:0000256" key="11">
    <source>
        <dbReference type="ARBA" id="ARBA00023180"/>
    </source>
</evidence>
<sequence length="641" mass="73612">MPPTHVPLAFHGPRLCWLHHSQNRIHIKARYWKLDQWLDVTQSQRNNKRSRGRPSAWIANRDTPIHNSSGVLSFDAASGKLIISHNDTNNPIVLYSSEGLNRNLTLLDNGNLVLLEGNLTLRQSFDHPTDALLPGMKLGINYKNSRTWSLTSWLNINNPASGAFTLDWDHRQRILVVKFRGKTYWTSGKLINENFEYVSPKVDFAHFNYKFKNVTNEYEEYFSYTLRVDPSEPKHRNFISGWMLNFQGNILDDDRPYFAFVQNCYGYDTRRLLYAGCKLWEQPKCRKPPQMYEIQTGYFEDHDGSTVDENNASLGYSDCRAKCWEDCDCFGFMNFDGIGCHFYKGSFMLATANGGTIGRPFGFAFCSSVFEILVSNVRNFEGALLLPIQEKMLIYEYMPNKSLDSFLFNESKREQLTWERRFSIIKGIAQGLLYLHKYSRLKIIHRDLKSANILLDQNMNPKISDFGLARIFKMNSSETNTSKVVSTYGYMAPEYVMEGSFSMKSDVFSFGVLILEILSGRKTNNFNHLEGPSNLVAFAWELWNKDAAFELIDPSIRDSCIRHQFLRCVHLGLLCVEDSAHDRPTMVDVISMLGNDTVILPFPKRPAFYVGSRARENESQETKPSENISVNGLSISAMEAR</sequence>
<dbReference type="InterPro" id="IPR021820">
    <property type="entry name" value="S-locus_recpt_kinase_C"/>
</dbReference>
<comment type="subcellular location">
    <subcellularLocation>
        <location evidence="1">Cell membrane</location>
        <topology evidence="1">Single-pass type I membrane protein</topology>
    </subcellularLocation>
</comment>
<dbReference type="InterPro" id="IPR000719">
    <property type="entry name" value="Prot_kinase_dom"/>
</dbReference>
<evidence type="ECO:0000256" key="2">
    <source>
        <dbReference type="ARBA" id="ARBA00012513"/>
    </source>
</evidence>
<dbReference type="Pfam" id="PF07714">
    <property type="entry name" value="PK_Tyr_Ser-Thr"/>
    <property type="match status" value="1"/>
</dbReference>
<evidence type="ECO:0000256" key="12">
    <source>
        <dbReference type="ARBA" id="ARBA00047899"/>
    </source>
</evidence>
<reference evidence="15" key="2">
    <citation type="submission" date="2023-05" db="EMBL/GenBank/DDBJ databases">
        <authorList>
            <person name="Schelkunov M.I."/>
        </authorList>
    </citation>
    <scope>NUCLEOTIDE SEQUENCE</scope>
    <source>
        <strain evidence="15">Hsosn_3</strain>
        <tissue evidence="15">Leaf</tissue>
    </source>
</reference>
<keyword evidence="5" id="KW-0808">Transferase</keyword>
<dbReference type="InterPro" id="IPR011009">
    <property type="entry name" value="Kinase-like_dom_sf"/>
</dbReference>
<dbReference type="SUPFAM" id="SSF56112">
    <property type="entry name" value="Protein kinase-like (PK-like)"/>
    <property type="match status" value="1"/>
</dbReference>
<dbReference type="PROSITE" id="PS50011">
    <property type="entry name" value="PROTEIN_KINASE_DOM"/>
    <property type="match status" value="1"/>
</dbReference>
<evidence type="ECO:0000313" key="15">
    <source>
        <dbReference type="EMBL" id="KAK1368293.1"/>
    </source>
</evidence>
<dbReference type="PANTHER" id="PTHR27002">
    <property type="entry name" value="RECEPTOR-LIKE SERINE/THREONINE-PROTEIN KINASE SD1-8"/>
    <property type="match status" value="1"/>
</dbReference>
<keyword evidence="16" id="KW-1185">Reference proteome</keyword>
<evidence type="ECO:0000256" key="5">
    <source>
        <dbReference type="ARBA" id="ARBA00022679"/>
    </source>
</evidence>
<comment type="catalytic activity">
    <reaction evidence="13">
        <text>L-seryl-[protein] + ATP = O-phospho-L-seryl-[protein] + ADP + H(+)</text>
        <dbReference type="Rhea" id="RHEA:17989"/>
        <dbReference type="Rhea" id="RHEA-COMP:9863"/>
        <dbReference type="Rhea" id="RHEA-COMP:11604"/>
        <dbReference type="ChEBI" id="CHEBI:15378"/>
        <dbReference type="ChEBI" id="CHEBI:29999"/>
        <dbReference type="ChEBI" id="CHEBI:30616"/>
        <dbReference type="ChEBI" id="CHEBI:83421"/>
        <dbReference type="ChEBI" id="CHEBI:456216"/>
        <dbReference type="EC" id="2.7.11.1"/>
    </reaction>
</comment>
<evidence type="ECO:0000313" key="16">
    <source>
        <dbReference type="Proteomes" id="UP001237642"/>
    </source>
</evidence>
<dbReference type="AlphaFoldDB" id="A0AAD8HL52"/>
<evidence type="ECO:0000256" key="8">
    <source>
        <dbReference type="ARBA" id="ARBA00022777"/>
    </source>
</evidence>
<comment type="caution">
    <text evidence="15">The sequence shown here is derived from an EMBL/GenBank/DDBJ whole genome shotgun (WGS) entry which is preliminary data.</text>
</comment>
<evidence type="ECO:0000256" key="1">
    <source>
        <dbReference type="ARBA" id="ARBA00004251"/>
    </source>
</evidence>
<keyword evidence="4" id="KW-0723">Serine/threonine-protein kinase</keyword>
<dbReference type="GO" id="GO:0005524">
    <property type="term" value="F:ATP binding"/>
    <property type="evidence" value="ECO:0007669"/>
    <property type="project" value="UniProtKB-KW"/>
</dbReference>
<keyword evidence="11" id="KW-0325">Glycoprotein</keyword>
<evidence type="ECO:0000256" key="4">
    <source>
        <dbReference type="ARBA" id="ARBA00022527"/>
    </source>
</evidence>
<evidence type="ECO:0000256" key="10">
    <source>
        <dbReference type="ARBA" id="ARBA00023157"/>
    </source>
</evidence>
<evidence type="ECO:0000259" key="14">
    <source>
        <dbReference type="PROSITE" id="PS50011"/>
    </source>
</evidence>
<accession>A0AAD8HL52</accession>
<dbReference type="FunFam" id="1.10.510.10:FF:000060">
    <property type="entry name" value="G-type lectin S-receptor-like serine/threonine-protein kinase"/>
    <property type="match status" value="1"/>
</dbReference>
<organism evidence="15 16">
    <name type="scientific">Heracleum sosnowskyi</name>
    <dbReference type="NCBI Taxonomy" id="360622"/>
    <lineage>
        <taxon>Eukaryota</taxon>
        <taxon>Viridiplantae</taxon>
        <taxon>Streptophyta</taxon>
        <taxon>Embryophyta</taxon>
        <taxon>Tracheophyta</taxon>
        <taxon>Spermatophyta</taxon>
        <taxon>Magnoliopsida</taxon>
        <taxon>eudicotyledons</taxon>
        <taxon>Gunneridae</taxon>
        <taxon>Pentapetalae</taxon>
        <taxon>asterids</taxon>
        <taxon>campanulids</taxon>
        <taxon>Apiales</taxon>
        <taxon>Apiaceae</taxon>
        <taxon>Apioideae</taxon>
        <taxon>apioid superclade</taxon>
        <taxon>Tordylieae</taxon>
        <taxon>Tordyliinae</taxon>
        <taxon>Heracleum</taxon>
    </lineage>
</organism>
<keyword evidence="3" id="KW-0472">Membrane</keyword>
<gene>
    <name evidence="15" type="ORF">POM88_034385</name>
</gene>
<dbReference type="Gene3D" id="1.10.510.10">
    <property type="entry name" value="Transferase(Phosphotransferase) domain 1"/>
    <property type="match status" value="1"/>
</dbReference>
<feature type="domain" description="Protein kinase" evidence="14">
    <location>
        <begin position="324"/>
        <end position="599"/>
    </location>
</feature>
<keyword evidence="6" id="KW-0732">Signal</keyword>
<comment type="catalytic activity">
    <reaction evidence="12">
        <text>L-threonyl-[protein] + ATP = O-phospho-L-threonyl-[protein] + ADP + H(+)</text>
        <dbReference type="Rhea" id="RHEA:46608"/>
        <dbReference type="Rhea" id="RHEA-COMP:11060"/>
        <dbReference type="Rhea" id="RHEA-COMP:11605"/>
        <dbReference type="ChEBI" id="CHEBI:15378"/>
        <dbReference type="ChEBI" id="CHEBI:30013"/>
        <dbReference type="ChEBI" id="CHEBI:30616"/>
        <dbReference type="ChEBI" id="CHEBI:61977"/>
        <dbReference type="ChEBI" id="CHEBI:456216"/>
        <dbReference type="EC" id="2.7.11.1"/>
    </reaction>
</comment>
<evidence type="ECO:0000256" key="3">
    <source>
        <dbReference type="ARBA" id="ARBA00022475"/>
    </source>
</evidence>
<dbReference type="Pfam" id="PF01453">
    <property type="entry name" value="B_lectin"/>
    <property type="match status" value="1"/>
</dbReference>
<dbReference type="Pfam" id="PF11883">
    <property type="entry name" value="DUF3403"/>
    <property type="match status" value="1"/>
</dbReference>
<keyword evidence="9" id="KW-0067">ATP-binding</keyword>
<dbReference type="PANTHER" id="PTHR27002:SF932">
    <property type="entry name" value="RECEPTOR-LIKE SERINE_THREONINE-PROTEIN KINASE"/>
    <property type="match status" value="1"/>
</dbReference>
<dbReference type="GO" id="GO:0004674">
    <property type="term" value="F:protein serine/threonine kinase activity"/>
    <property type="evidence" value="ECO:0007669"/>
    <property type="project" value="UniProtKB-KW"/>
</dbReference>
<evidence type="ECO:0000256" key="6">
    <source>
        <dbReference type="ARBA" id="ARBA00022729"/>
    </source>
</evidence>
<evidence type="ECO:0000256" key="7">
    <source>
        <dbReference type="ARBA" id="ARBA00022741"/>
    </source>
</evidence>
<name>A0AAD8HL52_9APIA</name>
<dbReference type="SUPFAM" id="SSF51110">
    <property type="entry name" value="alpha-D-mannose-specific plant lectins"/>
    <property type="match status" value="1"/>
</dbReference>
<dbReference type="Proteomes" id="UP001237642">
    <property type="component" value="Unassembled WGS sequence"/>
</dbReference>